<keyword evidence="7" id="KW-1185">Reference proteome</keyword>
<gene>
    <name evidence="6" type="ORF">ACE5IX_13545</name>
</gene>
<evidence type="ECO:0000313" key="7">
    <source>
        <dbReference type="Proteomes" id="UP001580391"/>
    </source>
</evidence>
<dbReference type="PANTHER" id="PTHR23518:SF2">
    <property type="entry name" value="MAJOR FACILITATOR SUPERFAMILY TRANSPORTER"/>
    <property type="match status" value="1"/>
</dbReference>
<name>A0ABV5BQD8_9LEPT</name>
<evidence type="ECO:0000256" key="1">
    <source>
        <dbReference type="ARBA" id="ARBA00022692"/>
    </source>
</evidence>
<dbReference type="CDD" id="cd17370">
    <property type="entry name" value="MFS_MJ1317_like"/>
    <property type="match status" value="1"/>
</dbReference>
<dbReference type="Proteomes" id="UP001580391">
    <property type="component" value="Unassembled WGS sequence"/>
</dbReference>
<keyword evidence="2 4" id="KW-1133">Transmembrane helix</keyword>
<evidence type="ECO:0000313" key="6">
    <source>
        <dbReference type="EMBL" id="MFB5737540.1"/>
    </source>
</evidence>
<feature type="domain" description="Major facilitator superfamily (MFS) profile" evidence="5">
    <location>
        <begin position="13"/>
        <end position="397"/>
    </location>
</feature>
<dbReference type="Gene3D" id="1.20.1250.20">
    <property type="entry name" value="MFS general substrate transporter like domains"/>
    <property type="match status" value="2"/>
</dbReference>
<feature type="transmembrane region" description="Helical" evidence="4">
    <location>
        <begin position="372"/>
        <end position="392"/>
    </location>
</feature>
<comment type="caution">
    <text evidence="6">The sequence shown here is derived from an EMBL/GenBank/DDBJ whole genome shotgun (WGS) entry which is preliminary data.</text>
</comment>
<feature type="transmembrane region" description="Helical" evidence="4">
    <location>
        <begin position="41"/>
        <end position="62"/>
    </location>
</feature>
<dbReference type="InterPro" id="IPR020846">
    <property type="entry name" value="MFS_dom"/>
</dbReference>
<feature type="transmembrane region" description="Helical" evidence="4">
    <location>
        <begin position="224"/>
        <end position="243"/>
    </location>
</feature>
<dbReference type="PROSITE" id="PS50850">
    <property type="entry name" value="MFS"/>
    <property type="match status" value="1"/>
</dbReference>
<sequence length="402" mass="43925">MNPTSKIPVISRQVWILCWISFFTDVASEMLYPILPLYLSSIGYSFGWIGLLEGCAEATAGLSKGGFGKWSDASGKRVPFIQLGYALSAISKPLLVAFRSIGWIFFARTLDRFGKGIRTGARDALLSDEASPETKGRIFGIHRAMDTSGAILGPVLALALMDTLELSYSSLFLISAIPGICTVGLSWFLKEKEKPKEETPVSEKNGFFDMFVYWKSSPKKYKTIVLLLLLFALANSSDLFLLFRVKQVLSSDRSMISVYIFYNLIYALFAFPFGYIADRIGLKRILSLGLILFAVSYGGMGSAKELYEFVILFFLYGMYSAATEGVAKALISNTIPSSEAASALGTYAGLQSICLLVASVFAGWAWENVGPNFVFVFSASVAGVVGIGVLALRVEKEELQSN</sequence>
<organism evidence="6 7">
    <name type="scientific">Leptospira wolffii</name>
    <dbReference type="NCBI Taxonomy" id="409998"/>
    <lineage>
        <taxon>Bacteria</taxon>
        <taxon>Pseudomonadati</taxon>
        <taxon>Spirochaetota</taxon>
        <taxon>Spirochaetia</taxon>
        <taxon>Leptospirales</taxon>
        <taxon>Leptospiraceae</taxon>
        <taxon>Leptospira</taxon>
    </lineage>
</organism>
<feature type="transmembrane region" description="Helical" evidence="4">
    <location>
        <begin position="285"/>
        <end position="303"/>
    </location>
</feature>
<dbReference type="SUPFAM" id="SSF103473">
    <property type="entry name" value="MFS general substrate transporter"/>
    <property type="match status" value="1"/>
</dbReference>
<keyword evidence="3 4" id="KW-0472">Membrane</keyword>
<feature type="transmembrane region" description="Helical" evidence="4">
    <location>
        <begin position="168"/>
        <end position="189"/>
    </location>
</feature>
<feature type="transmembrane region" description="Helical" evidence="4">
    <location>
        <begin position="255"/>
        <end position="273"/>
    </location>
</feature>
<dbReference type="Pfam" id="PF07690">
    <property type="entry name" value="MFS_1"/>
    <property type="match status" value="2"/>
</dbReference>
<evidence type="ECO:0000259" key="5">
    <source>
        <dbReference type="PROSITE" id="PS50850"/>
    </source>
</evidence>
<dbReference type="PANTHER" id="PTHR23518">
    <property type="entry name" value="C-METHYLTRANSFERASE"/>
    <property type="match status" value="1"/>
</dbReference>
<feature type="transmembrane region" description="Helical" evidence="4">
    <location>
        <begin position="343"/>
        <end position="366"/>
    </location>
</feature>
<protein>
    <submittedName>
        <fullName evidence="6">MFS transporter</fullName>
    </submittedName>
</protein>
<proteinExistence type="predicted"/>
<keyword evidence="1 4" id="KW-0812">Transmembrane</keyword>
<reference evidence="6 7" key="1">
    <citation type="submission" date="2024-09" db="EMBL/GenBank/DDBJ databases">
        <title>Taxonomic and Genotyping Characterization of Leptospira Strains isolated from Multiple Sources in Colombia highlights the importance of intermediate species.</title>
        <authorList>
            <person name="Torres Higuera L."/>
            <person name="Rojas Tapias D."/>
            <person name="Jimenez Velasquez S."/>
            <person name="Renjifo Ibanez C."/>
        </authorList>
    </citation>
    <scope>NUCLEOTIDE SEQUENCE [LARGE SCALE GENOMIC DNA]</scope>
    <source>
        <strain evidence="6 7">Lep080</strain>
    </source>
</reference>
<accession>A0ABV5BQD8</accession>
<evidence type="ECO:0000256" key="3">
    <source>
        <dbReference type="ARBA" id="ARBA00023136"/>
    </source>
</evidence>
<evidence type="ECO:0000256" key="2">
    <source>
        <dbReference type="ARBA" id="ARBA00022989"/>
    </source>
</evidence>
<evidence type="ECO:0000256" key="4">
    <source>
        <dbReference type="SAM" id="Phobius"/>
    </source>
</evidence>
<dbReference type="InterPro" id="IPR011701">
    <property type="entry name" value="MFS"/>
</dbReference>
<feature type="transmembrane region" description="Helical" evidence="4">
    <location>
        <begin position="309"/>
        <end position="331"/>
    </location>
</feature>
<feature type="transmembrane region" description="Helical" evidence="4">
    <location>
        <begin position="83"/>
        <end position="106"/>
    </location>
</feature>
<dbReference type="RefSeq" id="WP_375517338.1">
    <property type="nucleotide sequence ID" value="NZ_JBHILI010000008.1"/>
</dbReference>
<dbReference type="EMBL" id="JBHILJ010000007">
    <property type="protein sequence ID" value="MFB5737540.1"/>
    <property type="molecule type" value="Genomic_DNA"/>
</dbReference>
<dbReference type="InterPro" id="IPR036259">
    <property type="entry name" value="MFS_trans_sf"/>
</dbReference>